<gene>
    <name evidence="2" type="ORF">Tfer_2045</name>
</gene>
<feature type="signal peptide" evidence="1">
    <location>
        <begin position="1"/>
        <end position="28"/>
    </location>
</feature>
<evidence type="ECO:0000313" key="2">
    <source>
        <dbReference type="EMBL" id="KNZ69406.1"/>
    </source>
</evidence>
<name>A0A0L6W1T0_9FIRM</name>
<keyword evidence="3" id="KW-1185">Reference proteome</keyword>
<evidence type="ECO:0000313" key="3">
    <source>
        <dbReference type="Proteomes" id="UP000037175"/>
    </source>
</evidence>
<proteinExistence type="predicted"/>
<keyword evidence="1" id="KW-0732">Signal</keyword>
<accession>A0A0L6W1T0</accession>
<feature type="chain" id="PRO_5005568924" description="DUF4252 domain-containing protein" evidence="1">
    <location>
        <begin position="29"/>
        <end position="186"/>
    </location>
</feature>
<evidence type="ECO:0000256" key="1">
    <source>
        <dbReference type="SAM" id="SignalP"/>
    </source>
</evidence>
<dbReference type="RefSeq" id="WP_052218230.1">
    <property type="nucleotide sequence ID" value="NZ_LGTE01000013.1"/>
</dbReference>
<dbReference type="Proteomes" id="UP000037175">
    <property type="component" value="Unassembled WGS sequence"/>
</dbReference>
<comment type="caution">
    <text evidence="2">The sequence shown here is derived from an EMBL/GenBank/DDBJ whole genome shotgun (WGS) entry which is preliminary data.</text>
</comment>
<dbReference type="AlphaFoldDB" id="A0A0L6W1T0"/>
<evidence type="ECO:0008006" key="4">
    <source>
        <dbReference type="Google" id="ProtNLM"/>
    </source>
</evidence>
<protein>
    <recommendedName>
        <fullName evidence="4">DUF4252 domain-containing protein</fullName>
    </recommendedName>
</protein>
<sequence precursor="true">MLRFKRMIGTMLILSVLMMSTIANLAYASETGTCPEEIISFAQDELGMSVKLLEKKEANKYLTLLHKFKATKIRKNMLSDNVQVMQVNPQNIIYVAGTFKNNDNKTIYAIINGDTNKIEMITISTFAGDGQVNIRTFDSSGFKEEVTTTEEEIMQLSEKSKQEMLDFIEKYNSGEISMNQILPPMR</sequence>
<reference evidence="3" key="1">
    <citation type="submission" date="2015-07" db="EMBL/GenBank/DDBJ databases">
        <title>Complete Genome of Thermincola ferriacetica strain Z-0001T.</title>
        <authorList>
            <person name="Lusk B."/>
            <person name="Badalamenti J.P."/>
            <person name="Parameswaran P."/>
            <person name="Bond D.R."/>
            <person name="Torres C.I."/>
        </authorList>
    </citation>
    <scope>NUCLEOTIDE SEQUENCE [LARGE SCALE GENOMIC DNA]</scope>
    <source>
        <strain evidence="3">Z-0001</strain>
    </source>
</reference>
<dbReference type="EMBL" id="LGTE01000013">
    <property type="protein sequence ID" value="KNZ69406.1"/>
    <property type="molecule type" value="Genomic_DNA"/>
</dbReference>
<organism evidence="2 3">
    <name type="scientific">Thermincola ferriacetica</name>
    <dbReference type="NCBI Taxonomy" id="281456"/>
    <lineage>
        <taxon>Bacteria</taxon>
        <taxon>Bacillati</taxon>
        <taxon>Bacillota</taxon>
        <taxon>Clostridia</taxon>
        <taxon>Eubacteriales</taxon>
        <taxon>Thermincolaceae</taxon>
        <taxon>Thermincola</taxon>
    </lineage>
</organism>